<gene>
    <name evidence="2" type="ORF">AQJ67_37470</name>
</gene>
<evidence type="ECO:0000313" key="2">
    <source>
        <dbReference type="EMBL" id="KUN94053.1"/>
    </source>
</evidence>
<reference evidence="2 3" key="1">
    <citation type="submission" date="2015-10" db="EMBL/GenBank/DDBJ databases">
        <title>Draft genome sequence of Streptomyces caeruleatus NRRL B-24802, type strain for the species Streptomyces caeruleatus.</title>
        <authorList>
            <person name="Ruckert C."/>
            <person name="Winkler A."/>
            <person name="Kalinowski J."/>
            <person name="Kampfer P."/>
            <person name="Glaeser S."/>
        </authorList>
    </citation>
    <scope>NUCLEOTIDE SEQUENCE [LARGE SCALE GENOMIC DNA]</scope>
    <source>
        <strain evidence="2 3">NRRL B-24802</strain>
    </source>
</reference>
<protein>
    <submittedName>
        <fullName evidence="2">Uncharacterized protein</fullName>
    </submittedName>
</protein>
<proteinExistence type="predicted"/>
<evidence type="ECO:0000256" key="1">
    <source>
        <dbReference type="SAM" id="MobiDB-lite"/>
    </source>
</evidence>
<dbReference type="STRING" id="661399.AQJ67_37470"/>
<sequence>MPLAEGFSPAVRPSSSTLSTQALRVEGIEKLCMGAPIRTTSACSSSSMSASRTANAADCSGVRSAGAA</sequence>
<comment type="caution">
    <text evidence="2">The sequence shown here is derived from an EMBL/GenBank/DDBJ whole genome shotgun (WGS) entry which is preliminary data.</text>
</comment>
<keyword evidence="3" id="KW-1185">Reference proteome</keyword>
<organism evidence="2 3">
    <name type="scientific">Streptomyces caeruleatus</name>
    <dbReference type="NCBI Taxonomy" id="661399"/>
    <lineage>
        <taxon>Bacteria</taxon>
        <taxon>Bacillati</taxon>
        <taxon>Actinomycetota</taxon>
        <taxon>Actinomycetes</taxon>
        <taxon>Kitasatosporales</taxon>
        <taxon>Streptomycetaceae</taxon>
        <taxon>Streptomyces</taxon>
    </lineage>
</organism>
<evidence type="ECO:0000313" key="3">
    <source>
        <dbReference type="Proteomes" id="UP000053429"/>
    </source>
</evidence>
<dbReference type="Proteomes" id="UP000053429">
    <property type="component" value="Unassembled WGS sequence"/>
</dbReference>
<dbReference type="EMBL" id="LMWY01000052">
    <property type="protein sequence ID" value="KUN94053.1"/>
    <property type="molecule type" value="Genomic_DNA"/>
</dbReference>
<feature type="compositionally biased region" description="Low complexity" evidence="1">
    <location>
        <begin position="40"/>
        <end position="57"/>
    </location>
</feature>
<name>A0A101TKL2_9ACTN</name>
<accession>A0A101TKL2</accession>
<dbReference type="AlphaFoldDB" id="A0A101TKL2"/>
<feature type="region of interest" description="Disordered" evidence="1">
    <location>
        <begin position="40"/>
        <end position="68"/>
    </location>
</feature>